<feature type="compositionally biased region" description="Polar residues" evidence="2">
    <location>
        <begin position="438"/>
        <end position="449"/>
    </location>
</feature>
<feature type="region of interest" description="Disordered" evidence="2">
    <location>
        <begin position="235"/>
        <end position="377"/>
    </location>
</feature>
<feature type="compositionally biased region" description="Low complexity" evidence="2">
    <location>
        <begin position="756"/>
        <end position="802"/>
    </location>
</feature>
<feature type="region of interest" description="Disordered" evidence="2">
    <location>
        <begin position="1"/>
        <end position="79"/>
    </location>
</feature>
<feature type="compositionally biased region" description="Pro residues" evidence="2">
    <location>
        <begin position="740"/>
        <end position="754"/>
    </location>
</feature>
<sequence>MFPLVEDEGRTEYPFPPMPPTATDAVEPSSSSSDTLPSGPSRIGSRSSRSSPAPRPNSPRDRDYAYDREQSWAGTGGKAKLLARLMTRSERDANHYRSMFMLANERLEHETRRADDAEQRAIDTLQRLRQARDQIAQAQSDVARANEETRLWKLRLDEAQREILRAQEIVDRLEQDKLDAEAEAARARTLARKLKEEKVIARAREEGRRQGFQEGLSRGREMSYYEARAAGIPSRNEPRRYAQRPAVVDDMSDEEEEEQEENATGSGSQPEEIIPITRSPPPQTWRPSSRSEGTRSTMRSPPRQPTSPIRVRSPHIAAPSPVHPNVPTPATTPNPIPIPDPGAGRSQSRRDGRISPIPIHNAAPSPSHPPVDIPPDNWIPYMSSDNVIELPPPHEMTKPLTPRASSPSLIDSTMRVPANYEQPVRARDYAYTAGAGPSQGQPPHTSHGSAFSPLSKASTTISQYEIVSSRGDQGRSASHSRSRSDVLAGLREMISSPSGRSKTPARQSREDRPIQSPRGPRPKELMTEVYNAAHPETFARSQTPARSKTPARPETPGRSGTLDKLFKKRWRNRTSTSSGVPDIQVESPSSKQVSPVTSAGTISQPHMLSPEASHADLPSLEVMQSYIAPELMDSKDKRGLPPLPGANSVGPDGVPILQEGQLPPGFIPFTPSIHQPVIPPSSRSNTPYTPIYAERDQSSSSRTDSTRTRTTSSSRRSAGGGTPKPATPKPRSGSTYEEAPLPPGVVYPGPPGRGPTPGTTTDGPLPLSPSRSTTPGGRKGSLSAALSPLSIPQLLSPLRMPL</sequence>
<dbReference type="AlphaFoldDB" id="A0A165LX43"/>
<keyword evidence="4" id="KW-1185">Reference proteome</keyword>
<evidence type="ECO:0000256" key="1">
    <source>
        <dbReference type="SAM" id="Coils"/>
    </source>
</evidence>
<feature type="compositionally biased region" description="Low complexity" evidence="2">
    <location>
        <begin position="698"/>
        <end position="717"/>
    </location>
</feature>
<evidence type="ECO:0000256" key="2">
    <source>
        <dbReference type="SAM" id="MobiDB-lite"/>
    </source>
</evidence>
<keyword evidence="1" id="KW-0175">Coiled coil</keyword>
<feature type="compositionally biased region" description="Polar residues" evidence="2">
    <location>
        <begin position="285"/>
        <end position="299"/>
    </location>
</feature>
<name>A0A165LX43_9APHY</name>
<dbReference type="Proteomes" id="UP000076727">
    <property type="component" value="Unassembled WGS sequence"/>
</dbReference>
<feature type="region of interest" description="Disordered" evidence="2">
    <location>
        <begin position="389"/>
        <end position="617"/>
    </location>
</feature>
<gene>
    <name evidence="3" type="ORF">DAEQUDRAFT_769207</name>
</gene>
<organism evidence="3 4">
    <name type="scientific">Daedalea quercina L-15889</name>
    <dbReference type="NCBI Taxonomy" id="1314783"/>
    <lineage>
        <taxon>Eukaryota</taxon>
        <taxon>Fungi</taxon>
        <taxon>Dikarya</taxon>
        <taxon>Basidiomycota</taxon>
        <taxon>Agaricomycotina</taxon>
        <taxon>Agaricomycetes</taxon>
        <taxon>Polyporales</taxon>
        <taxon>Fomitopsis</taxon>
    </lineage>
</organism>
<feature type="compositionally biased region" description="Low complexity" evidence="2">
    <location>
        <begin position="28"/>
        <end position="52"/>
    </location>
</feature>
<evidence type="ECO:0000313" key="3">
    <source>
        <dbReference type="EMBL" id="KZT64961.1"/>
    </source>
</evidence>
<feature type="coiled-coil region" evidence="1">
    <location>
        <begin position="100"/>
        <end position="197"/>
    </location>
</feature>
<dbReference type="EMBL" id="KV429114">
    <property type="protein sequence ID" value="KZT64961.1"/>
    <property type="molecule type" value="Genomic_DNA"/>
</dbReference>
<reference evidence="3 4" key="1">
    <citation type="journal article" date="2016" name="Mol. Biol. Evol.">
        <title>Comparative Genomics of Early-Diverging Mushroom-Forming Fungi Provides Insights into the Origins of Lignocellulose Decay Capabilities.</title>
        <authorList>
            <person name="Nagy L.G."/>
            <person name="Riley R."/>
            <person name="Tritt A."/>
            <person name="Adam C."/>
            <person name="Daum C."/>
            <person name="Floudas D."/>
            <person name="Sun H."/>
            <person name="Yadav J.S."/>
            <person name="Pangilinan J."/>
            <person name="Larsson K.H."/>
            <person name="Matsuura K."/>
            <person name="Barry K."/>
            <person name="Labutti K."/>
            <person name="Kuo R."/>
            <person name="Ohm R.A."/>
            <person name="Bhattacharya S.S."/>
            <person name="Shirouzu T."/>
            <person name="Yoshinaga Y."/>
            <person name="Martin F.M."/>
            <person name="Grigoriev I.V."/>
            <person name="Hibbett D.S."/>
        </authorList>
    </citation>
    <scope>NUCLEOTIDE SEQUENCE [LARGE SCALE GENOMIC DNA]</scope>
    <source>
        <strain evidence="3 4">L-15889</strain>
    </source>
</reference>
<dbReference type="OrthoDB" id="3268221at2759"/>
<feature type="compositionally biased region" description="Pro residues" evidence="2">
    <location>
        <begin position="321"/>
        <end position="340"/>
    </location>
</feature>
<dbReference type="STRING" id="1314783.A0A165LX43"/>
<feature type="compositionally biased region" description="Polar residues" evidence="2">
    <location>
        <begin position="495"/>
        <end position="506"/>
    </location>
</feature>
<feature type="region of interest" description="Disordered" evidence="2">
    <location>
        <begin position="633"/>
        <end position="802"/>
    </location>
</feature>
<feature type="compositionally biased region" description="Basic and acidic residues" evidence="2">
    <location>
        <begin position="58"/>
        <end position="70"/>
    </location>
</feature>
<feature type="compositionally biased region" description="Acidic residues" evidence="2">
    <location>
        <begin position="250"/>
        <end position="261"/>
    </location>
</feature>
<protein>
    <submittedName>
        <fullName evidence="3">Uncharacterized protein</fullName>
    </submittedName>
</protein>
<accession>A0A165LX43</accession>
<evidence type="ECO:0000313" key="4">
    <source>
        <dbReference type="Proteomes" id="UP000076727"/>
    </source>
</evidence>
<proteinExistence type="predicted"/>
<feature type="compositionally biased region" description="Polar residues" evidence="2">
    <location>
        <begin position="455"/>
        <end position="466"/>
    </location>
</feature>
<feature type="compositionally biased region" description="Polar residues" evidence="2">
    <location>
        <begin position="586"/>
        <end position="606"/>
    </location>
</feature>